<gene>
    <name evidence="1" type="ORF">S01H1_62994</name>
</gene>
<evidence type="ECO:0000313" key="1">
    <source>
        <dbReference type="EMBL" id="GAG31994.1"/>
    </source>
</evidence>
<organism evidence="1">
    <name type="scientific">marine sediment metagenome</name>
    <dbReference type="NCBI Taxonomy" id="412755"/>
    <lineage>
        <taxon>unclassified sequences</taxon>
        <taxon>metagenomes</taxon>
        <taxon>ecological metagenomes</taxon>
    </lineage>
</organism>
<sequence>CRACTGEGQSQRSLYTDEEDVIFAFRRCVGMNGIGLASRRADLLDRSIVLRLPPLDRDHRADEQEMIEELLTVRPIMLGAIFSILSGAMPIWGEGEAAYLATQFRMVSFARWGYAIGEALGGYGHEFVRAYADNTRTAVEAAIELNPFAQAILSLMQEGEPWQGTASELLARLCLIAAKVGLDTEDKLWPKTASWVTRRLSEIQTELTELGVGVKMDRTETVKSIRLMPG</sequence>
<feature type="non-terminal residue" evidence="1">
    <location>
        <position position="1"/>
    </location>
</feature>
<name>X0WM20_9ZZZZ</name>
<dbReference type="EMBL" id="BARS01041416">
    <property type="protein sequence ID" value="GAG31994.1"/>
    <property type="molecule type" value="Genomic_DNA"/>
</dbReference>
<dbReference type="AlphaFoldDB" id="X0WM20"/>
<accession>X0WM20</accession>
<reference evidence="1" key="1">
    <citation type="journal article" date="2014" name="Front. Microbiol.">
        <title>High frequency of phylogenetically diverse reductive dehalogenase-homologous genes in deep subseafloor sedimentary metagenomes.</title>
        <authorList>
            <person name="Kawai M."/>
            <person name="Futagami T."/>
            <person name="Toyoda A."/>
            <person name="Takaki Y."/>
            <person name="Nishi S."/>
            <person name="Hori S."/>
            <person name="Arai W."/>
            <person name="Tsubouchi T."/>
            <person name="Morono Y."/>
            <person name="Uchiyama I."/>
            <person name="Ito T."/>
            <person name="Fujiyama A."/>
            <person name="Inagaki F."/>
            <person name="Takami H."/>
        </authorList>
    </citation>
    <scope>NUCLEOTIDE SEQUENCE</scope>
    <source>
        <strain evidence="1">Expedition CK06-06</strain>
    </source>
</reference>
<protein>
    <submittedName>
        <fullName evidence="1">Uncharacterized protein</fullName>
    </submittedName>
</protein>
<proteinExistence type="predicted"/>
<comment type="caution">
    <text evidence="1">The sequence shown here is derived from an EMBL/GenBank/DDBJ whole genome shotgun (WGS) entry which is preliminary data.</text>
</comment>